<name>A0A5D0QR33_9FLAO</name>
<dbReference type="InterPro" id="IPR009057">
    <property type="entry name" value="Homeodomain-like_sf"/>
</dbReference>
<dbReference type="Proteomes" id="UP000324358">
    <property type="component" value="Unassembled WGS sequence"/>
</dbReference>
<evidence type="ECO:0000256" key="1">
    <source>
        <dbReference type="ARBA" id="ARBA00023015"/>
    </source>
</evidence>
<organism evidence="5 6">
    <name type="scientific">Bizionia algoritergicola</name>
    <dbReference type="NCBI Taxonomy" id="291187"/>
    <lineage>
        <taxon>Bacteria</taxon>
        <taxon>Pseudomonadati</taxon>
        <taxon>Bacteroidota</taxon>
        <taxon>Flavobacteriia</taxon>
        <taxon>Flavobacteriales</taxon>
        <taxon>Flavobacteriaceae</taxon>
        <taxon>Bizionia</taxon>
    </lineage>
</organism>
<feature type="domain" description="HTH araC/xylS-type" evidence="4">
    <location>
        <begin position="216"/>
        <end position="315"/>
    </location>
</feature>
<keyword evidence="3" id="KW-0804">Transcription</keyword>
<dbReference type="SUPFAM" id="SSF46689">
    <property type="entry name" value="Homeodomain-like"/>
    <property type="match status" value="1"/>
</dbReference>
<evidence type="ECO:0000313" key="6">
    <source>
        <dbReference type="Proteomes" id="UP000324358"/>
    </source>
</evidence>
<dbReference type="GO" id="GO:0003700">
    <property type="term" value="F:DNA-binding transcription factor activity"/>
    <property type="evidence" value="ECO:0007669"/>
    <property type="project" value="InterPro"/>
</dbReference>
<dbReference type="PANTHER" id="PTHR47893:SF1">
    <property type="entry name" value="REGULATORY PROTEIN PCHR"/>
    <property type="match status" value="1"/>
</dbReference>
<reference evidence="5 6" key="1">
    <citation type="submission" date="2019-08" db="EMBL/GenBank/DDBJ databases">
        <title>Genomes of Antarctic Bizionia species.</title>
        <authorList>
            <person name="Bowman J.P."/>
        </authorList>
    </citation>
    <scope>NUCLEOTIDE SEQUENCE [LARGE SCALE GENOMIC DNA]</scope>
    <source>
        <strain evidence="5 6">APA-1</strain>
    </source>
</reference>
<dbReference type="InterPro" id="IPR020449">
    <property type="entry name" value="Tscrpt_reg_AraC-type_HTH"/>
</dbReference>
<dbReference type="GO" id="GO:0043565">
    <property type="term" value="F:sequence-specific DNA binding"/>
    <property type="evidence" value="ECO:0007669"/>
    <property type="project" value="InterPro"/>
</dbReference>
<keyword evidence="2" id="KW-0238">DNA-binding</keyword>
<dbReference type="InterPro" id="IPR053142">
    <property type="entry name" value="PchR_regulatory_protein"/>
</dbReference>
<gene>
    <name evidence="5" type="ORF">ES675_13725</name>
</gene>
<dbReference type="Gene3D" id="1.10.10.60">
    <property type="entry name" value="Homeodomain-like"/>
    <property type="match status" value="2"/>
</dbReference>
<dbReference type="PROSITE" id="PS01124">
    <property type="entry name" value="HTH_ARAC_FAMILY_2"/>
    <property type="match status" value="1"/>
</dbReference>
<comment type="caution">
    <text evidence="5">The sequence shown here is derived from an EMBL/GenBank/DDBJ whole genome shotgun (WGS) entry which is preliminary data.</text>
</comment>
<evidence type="ECO:0000313" key="5">
    <source>
        <dbReference type="EMBL" id="TYB71607.1"/>
    </source>
</evidence>
<dbReference type="OrthoDB" id="1451418at2"/>
<evidence type="ECO:0000256" key="2">
    <source>
        <dbReference type="ARBA" id="ARBA00023125"/>
    </source>
</evidence>
<dbReference type="PRINTS" id="PR00032">
    <property type="entry name" value="HTHARAC"/>
</dbReference>
<dbReference type="Pfam" id="PF12833">
    <property type="entry name" value="HTH_18"/>
    <property type="match status" value="1"/>
</dbReference>
<keyword evidence="6" id="KW-1185">Reference proteome</keyword>
<dbReference type="InterPro" id="IPR018060">
    <property type="entry name" value="HTH_AraC"/>
</dbReference>
<dbReference type="PANTHER" id="PTHR47893">
    <property type="entry name" value="REGULATORY PROTEIN PCHR"/>
    <property type="match status" value="1"/>
</dbReference>
<sequence length="319" mass="36617">MQSHINKSRLEQIHQLLLKIAEGDFSFEIERTDKDDDIEAILVLVNLLAEEMRETLNYYNVLNATDTIKQYANMLFVLNSSFQIQFANSQVQKTLGIAPACLKKTSFTAILSKKSHQNWITIANNMLYQKEYHNITKLTYLCTNLLTKTLTTAINVIPRSGQEPPLIIISTCQKVLKSQLMEEDLKHSLKAVRNKGSNNPTKPNVLVKEQDMRIMQQIKGYILQNLEHPLPNLRTLANQFGTNEYKLKYGFKQLYGTTVFRYLTQERLKRASLLIQNTSLSIKAVAKMTGFKNVSHFSKAFKNHFGVKPTDMKKLNDNN</sequence>
<dbReference type="EMBL" id="VSKL01000006">
    <property type="protein sequence ID" value="TYB71607.1"/>
    <property type="molecule type" value="Genomic_DNA"/>
</dbReference>
<evidence type="ECO:0000259" key="4">
    <source>
        <dbReference type="PROSITE" id="PS01124"/>
    </source>
</evidence>
<dbReference type="AlphaFoldDB" id="A0A5D0QR33"/>
<protein>
    <submittedName>
        <fullName evidence="5">Helix-turn-helix transcriptional regulator</fullName>
    </submittedName>
</protein>
<keyword evidence="1" id="KW-0805">Transcription regulation</keyword>
<accession>A0A5D0QR33</accession>
<evidence type="ECO:0000256" key="3">
    <source>
        <dbReference type="ARBA" id="ARBA00023163"/>
    </source>
</evidence>
<dbReference type="SMART" id="SM00342">
    <property type="entry name" value="HTH_ARAC"/>
    <property type="match status" value="1"/>
</dbReference>
<proteinExistence type="predicted"/>